<gene>
    <name evidence="2" type="primary">eboE</name>
    <name evidence="2" type="ORF">GTA51_02475</name>
</gene>
<reference evidence="2 3" key="1">
    <citation type="submission" date="2020-01" db="EMBL/GenBank/DDBJ databases">
        <title>Genome sequence of Desulfovibrio aerotolerans DSM 16695(T).</title>
        <authorList>
            <person name="Karnachuk O."/>
            <person name="Avakyan M."/>
            <person name="Mardanov A."/>
            <person name="Kadnikov V."/>
            <person name="Ravin N."/>
        </authorList>
    </citation>
    <scope>NUCLEOTIDE SEQUENCE [LARGE SCALE GENOMIC DNA]</scope>
    <source>
        <strain evidence="2 3">DSM 16695</strain>
    </source>
</reference>
<proteinExistence type="predicted"/>
<keyword evidence="3" id="KW-1185">Reference proteome</keyword>
<sequence length="364" mass="39636">MEPTTYCTNIHPGESWEEIRAGVLAHAPAVAAAVCPTRPFPVGLRLSGRASLELDAAAAQSFAAEAATHGLTFRTLNGFPYGRFHHTPVKERVYQPDWRDPERAAYTLRLARLLAGWLPEGGSGSISTVPIGFRRGFPETDLPKAYAALRGVLGEMAELFAKTGRRIRLAVEAEPGCLIETTAQMVAFFAELNAPPAHMAHLCVCYDCCHQALQYEDPAASLAALAAAGIEVGHVQVSSALHLEGGDLTPLARFVEPVYLHQAVARLTDGSLRRFDDLPQALAARLDGVASWRVHFHLPVFVAHTPQCGTTQPFLQTFLPLLAPDIPLEVETYTWSVLPPELKMADVTQSIIREIAWVEAARRP</sequence>
<accession>A0A7C9IJW4</accession>
<evidence type="ECO:0000313" key="2">
    <source>
        <dbReference type="EMBL" id="MYL82004.1"/>
    </source>
</evidence>
<feature type="domain" description="Xylose isomerase-like TIM barrel" evidence="1">
    <location>
        <begin position="50"/>
        <end position="248"/>
    </location>
</feature>
<dbReference type="Pfam" id="PF01261">
    <property type="entry name" value="AP_endonuc_2"/>
    <property type="match status" value="1"/>
</dbReference>
<dbReference type="Gene3D" id="3.20.20.150">
    <property type="entry name" value="Divalent-metal-dependent TIM barrel enzymes"/>
    <property type="match status" value="1"/>
</dbReference>
<dbReference type="Proteomes" id="UP000482487">
    <property type="component" value="Unassembled WGS sequence"/>
</dbReference>
<dbReference type="EMBL" id="WVUD01000002">
    <property type="protein sequence ID" value="MYL82004.1"/>
    <property type="molecule type" value="Genomic_DNA"/>
</dbReference>
<dbReference type="InterPro" id="IPR013022">
    <property type="entry name" value="Xyl_isomerase-like_TIM-brl"/>
</dbReference>
<comment type="caution">
    <text evidence="2">The sequence shown here is derived from an EMBL/GenBank/DDBJ whole genome shotgun (WGS) entry which is preliminary data.</text>
</comment>
<dbReference type="SUPFAM" id="SSF51658">
    <property type="entry name" value="Xylose isomerase-like"/>
    <property type="match status" value="1"/>
</dbReference>
<evidence type="ECO:0000259" key="1">
    <source>
        <dbReference type="Pfam" id="PF01261"/>
    </source>
</evidence>
<dbReference type="RefSeq" id="WP_160958382.1">
    <property type="nucleotide sequence ID" value="NZ_WVUD01000002.1"/>
</dbReference>
<organism evidence="2 3">
    <name type="scientific">Solidesulfovibrio aerotolerans</name>
    <dbReference type="NCBI Taxonomy" id="295255"/>
    <lineage>
        <taxon>Bacteria</taxon>
        <taxon>Pseudomonadati</taxon>
        <taxon>Thermodesulfobacteriota</taxon>
        <taxon>Desulfovibrionia</taxon>
        <taxon>Desulfovibrionales</taxon>
        <taxon>Desulfovibrionaceae</taxon>
        <taxon>Solidesulfovibrio</taxon>
    </lineage>
</organism>
<dbReference type="AlphaFoldDB" id="A0A7C9IJW4"/>
<evidence type="ECO:0000313" key="3">
    <source>
        <dbReference type="Proteomes" id="UP000482487"/>
    </source>
</evidence>
<dbReference type="InterPro" id="IPR036237">
    <property type="entry name" value="Xyl_isomerase-like_sf"/>
</dbReference>
<protein>
    <submittedName>
        <fullName evidence="2">Metabolite traffic protein EboE</fullName>
    </submittedName>
</protein>
<name>A0A7C9IJW4_9BACT</name>
<dbReference type="OrthoDB" id="9785907at2"/>
<dbReference type="NCBIfam" id="NF035939">
    <property type="entry name" value="TIM_EboE"/>
    <property type="match status" value="1"/>
</dbReference>